<dbReference type="Proteomes" id="UP000292927">
    <property type="component" value="Unassembled WGS sequence"/>
</dbReference>
<evidence type="ECO:0000256" key="1">
    <source>
        <dbReference type="SAM" id="MobiDB-lite"/>
    </source>
</evidence>
<evidence type="ECO:0000313" key="4">
    <source>
        <dbReference type="Proteomes" id="UP000292927"/>
    </source>
</evidence>
<evidence type="ECO:0000256" key="2">
    <source>
        <dbReference type="SAM" id="SignalP"/>
    </source>
</evidence>
<protein>
    <submittedName>
        <fullName evidence="3">Multiple sugar transport system substrate-binding protein</fullName>
    </submittedName>
</protein>
<name>A0A4Q7PJV9_9FIRM</name>
<feature type="signal peptide" evidence="2">
    <location>
        <begin position="1"/>
        <end position="23"/>
    </location>
</feature>
<feature type="chain" id="PRO_5038534315" evidence="2">
    <location>
        <begin position="24"/>
        <end position="487"/>
    </location>
</feature>
<accession>A0A4Q7PJV9</accession>
<feature type="region of interest" description="Disordered" evidence="1">
    <location>
        <begin position="23"/>
        <end position="71"/>
    </location>
</feature>
<sequence length="487" mass="53086">MKARKAMALMMASAMAVSMMACGSDGGTATKAADETTKAAETSKGSDESTKAAEESTKAADETKGGEEEDIKEVVFPDQVNDGKDCTIRFAWWGGQTRHERTQQVVDMFMEKYPNVTITTEPSDFDGYFQKMATLVGGGDVWDVFQLGNNWAEYKDIILDLTPYIEDGTINTENISDGFLATTYDMGKQMEISLGTNAHVMIYNADMFAEAGLDEPAENWTWEEFEEYAEKLAEITGEYGCGGLAEFEGVSIVGVPQYGNGLNFFKADSSGLMIDKPDYMVPFIEMIQRMTEKGIYPDRGAQNETGGSPEQSFVATGEAAMTWALSNQVIAMAKAAEENGVGTLKIATVPRRSSDGPAGCAVKSGQGLSIYSETKYPDVCAEFINYFINSIEANRILAGERGVPISAAVREDLNTTMSVLEKSIYEYVGMVGAWEDSKDVFLNEPSQQNAIKDEVKNQLDKVNAGEVTAEEAAKNIFDFANAAFTRE</sequence>
<feature type="compositionally biased region" description="Basic and acidic residues" evidence="1">
    <location>
        <begin position="44"/>
        <end position="66"/>
    </location>
</feature>
<gene>
    <name evidence="3" type="ORF">EV209_1421</name>
</gene>
<dbReference type="PROSITE" id="PS51257">
    <property type="entry name" value="PROKAR_LIPOPROTEIN"/>
    <property type="match status" value="1"/>
</dbReference>
<dbReference type="RefSeq" id="WP_165388850.1">
    <property type="nucleotide sequence ID" value="NZ_SGXF01000002.1"/>
</dbReference>
<dbReference type="Gene3D" id="3.40.190.10">
    <property type="entry name" value="Periplasmic binding protein-like II"/>
    <property type="match status" value="2"/>
</dbReference>
<dbReference type="InterPro" id="IPR006059">
    <property type="entry name" value="SBP"/>
</dbReference>
<proteinExistence type="predicted"/>
<keyword evidence="2" id="KW-0732">Signal</keyword>
<organism evidence="3 4">
    <name type="scientific">Cuneatibacter caecimuris</name>
    <dbReference type="NCBI Taxonomy" id="1796618"/>
    <lineage>
        <taxon>Bacteria</taxon>
        <taxon>Bacillati</taxon>
        <taxon>Bacillota</taxon>
        <taxon>Clostridia</taxon>
        <taxon>Lachnospirales</taxon>
        <taxon>Lachnospiraceae</taxon>
        <taxon>Cuneatibacter</taxon>
    </lineage>
</organism>
<keyword evidence="3" id="KW-0813">Transport</keyword>
<dbReference type="AlphaFoldDB" id="A0A4Q7PJV9"/>
<dbReference type="InterPro" id="IPR050490">
    <property type="entry name" value="Bact_solute-bd_prot1"/>
</dbReference>
<dbReference type="PANTHER" id="PTHR43649">
    <property type="entry name" value="ARABINOSE-BINDING PROTEIN-RELATED"/>
    <property type="match status" value="1"/>
</dbReference>
<dbReference type="EMBL" id="SGXF01000002">
    <property type="protein sequence ID" value="RZT00984.1"/>
    <property type="molecule type" value="Genomic_DNA"/>
</dbReference>
<keyword evidence="4" id="KW-1185">Reference proteome</keyword>
<dbReference type="SUPFAM" id="SSF53850">
    <property type="entry name" value="Periplasmic binding protein-like II"/>
    <property type="match status" value="1"/>
</dbReference>
<comment type="caution">
    <text evidence="3">The sequence shown here is derived from an EMBL/GenBank/DDBJ whole genome shotgun (WGS) entry which is preliminary data.</text>
</comment>
<evidence type="ECO:0000313" key="3">
    <source>
        <dbReference type="EMBL" id="RZT00984.1"/>
    </source>
</evidence>
<keyword evidence="3" id="KW-0762">Sugar transport</keyword>
<reference evidence="3 4" key="1">
    <citation type="submission" date="2019-02" db="EMBL/GenBank/DDBJ databases">
        <title>Genomic Encyclopedia of Type Strains, Phase IV (KMG-IV): sequencing the most valuable type-strain genomes for metagenomic binning, comparative biology and taxonomic classification.</title>
        <authorList>
            <person name="Goeker M."/>
        </authorList>
    </citation>
    <scope>NUCLEOTIDE SEQUENCE [LARGE SCALE GENOMIC DNA]</scope>
    <source>
        <strain evidence="3 4">DSM 29486</strain>
    </source>
</reference>
<dbReference type="PANTHER" id="PTHR43649:SF11">
    <property type="entry name" value="ABC TRANSPORTER SUBSTRATE-BINDING PROTEIN YESO-RELATED"/>
    <property type="match status" value="1"/>
</dbReference>
<dbReference type="Pfam" id="PF01547">
    <property type="entry name" value="SBP_bac_1"/>
    <property type="match status" value="1"/>
</dbReference>